<feature type="compositionally biased region" description="Polar residues" evidence="1">
    <location>
        <begin position="139"/>
        <end position="160"/>
    </location>
</feature>
<proteinExistence type="predicted"/>
<evidence type="ECO:0000313" key="3">
    <source>
        <dbReference type="Proteomes" id="UP000816034"/>
    </source>
</evidence>
<dbReference type="EMBL" id="PYSW02000002">
    <property type="protein sequence ID" value="KAG2393606.1"/>
    <property type="molecule type" value="Genomic_DNA"/>
</dbReference>
<sequence>MPSQHQPAFITSFHDESRDTRRPSRRLDLPIINSLESSINDHPLPMVIMTNVYHSTRNYQIHSMTRQLPTTMTTTTPSSTKNIPNDSFQFREKPKDMTTLQFQTPISSIPDPLGRVVAFSEDHHSMNPKSHPILHDSDATNPIQNHSTHTFMSGTSSTNYLLHHPNSDQSPPPLPPPIISSLSSSNDSNNINNQSRPTWSHWLSMLLHFFSFMNTSLIVDDPVTLLKRILKQLILINPYLRANVRRGMSRNGTSNSTAQTTSIISYHNHSLAPWQWSV</sequence>
<feature type="region of interest" description="Disordered" evidence="1">
    <location>
        <begin position="123"/>
        <end position="193"/>
    </location>
</feature>
<feature type="region of interest" description="Disordered" evidence="1">
    <location>
        <begin position="1"/>
        <end position="24"/>
    </location>
</feature>
<protein>
    <submittedName>
        <fullName evidence="2">Uncharacterized protein</fullName>
    </submittedName>
</protein>
<dbReference type="RefSeq" id="XP_044555500.1">
    <property type="nucleotide sequence ID" value="XM_044697075.1"/>
</dbReference>
<evidence type="ECO:0000313" key="2">
    <source>
        <dbReference type="EMBL" id="KAG2393606.1"/>
    </source>
</evidence>
<dbReference type="Proteomes" id="UP000816034">
    <property type="component" value="Unassembled WGS sequence"/>
</dbReference>
<comment type="caution">
    <text evidence="2">The sequence shown here is derived from an EMBL/GenBank/DDBJ whole genome shotgun (WGS) entry which is preliminary data.</text>
</comment>
<name>A0AA88KRV6_NAELO</name>
<keyword evidence="3" id="KW-1185">Reference proteome</keyword>
<accession>A0AA88KRV6</accession>
<organism evidence="2 3">
    <name type="scientific">Naegleria lovaniensis</name>
    <name type="common">Amoeba</name>
    <dbReference type="NCBI Taxonomy" id="51637"/>
    <lineage>
        <taxon>Eukaryota</taxon>
        <taxon>Discoba</taxon>
        <taxon>Heterolobosea</taxon>
        <taxon>Tetramitia</taxon>
        <taxon>Eutetramitia</taxon>
        <taxon>Vahlkampfiidae</taxon>
        <taxon>Naegleria</taxon>
    </lineage>
</organism>
<dbReference type="AlphaFoldDB" id="A0AA88KRV6"/>
<feature type="compositionally biased region" description="Basic and acidic residues" evidence="1">
    <location>
        <begin position="13"/>
        <end position="24"/>
    </location>
</feature>
<feature type="compositionally biased region" description="Low complexity" evidence="1">
    <location>
        <begin position="179"/>
        <end position="193"/>
    </location>
</feature>
<reference evidence="2 3" key="1">
    <citation type="journal article" date="2018" name="BMC Genomics">
        <title>The genome of Naegleria lovaniensis, the basis for a comparative approach to unravel pathogenicity factors of the human pathogenic amoeba N. fowleri.</title>
        <authorList>
            <person name="Liechti N."/>
            <person name="Schurch N."/>
            <person name="Bruggmann R."/>
            <person name="Wittwer M."/>
        </authorList>
    </citation>
    <scope>NUCLEOTIDE SEQUENCE [LARGE SCALE GENOMIC DNA]</scope>
    <source>
        <strain evidence="2 3">ATCC 30569</strain>
    </source>
</reference>
<evidence type="ECO:0000256" key="1">
    <source>
        <dbReference type="SAM" id="MobiDB-lite"/>
    </source>
</evidence>
<gene>
    <name evidence="2" type="ORF">C9374_007137</name>
</gene>
<dbReference type="GeneID" id="68099591"/>